<dbReference type="InterPro" id="IPR005901">
    <property type="entry name" value="GLPGLI"/>
</dbReference>
<dbReference type="Pfam" id="PF22252">
    <property type="entry name" value="PNGase_F-II_N"/>
    <property type="match status" value="1"/>
</dbReference>
<organism evidence="1 2">
    <name type="scientific">Porphyromonas levii</name>
    <dbReference type="NCBI Taxonomy" id="28114"/>
    <lineage>
        <taxon>Bacteria</taxon>
        <taxon>Pseudomonadati</taxon>
        <taxon>Bacteroidota</taxon>
        <taxon>Bacteroidia</taxon>
        <taxon>Bacteroidales</taxon>
        <taxon>Porphyromonadaceae</taxon>
        <taxon>Porphyromonas</taxon>
    </lineage>
</organism>
<sequence>MDLFTIYQHVTLTNYFHMKASSSICLSVALLIATTFTSSYAQDLSKVLTLKSEKIGDATLEVVYRYTIYDPVLEKSREGHDIVQVGAKIDLYYDYGCYQEQHQLSKQDWKVTKLEWNQMYDEYGIQSRVYWLIIDKEQEELTERDSRAGTSCYYEEKIPRIAWRLIPTETKEILGHKCTKAIADFRGREWQVWFASDMDRSGGPWKLRGLPGFILAAETSDGEYKYEAVTIRTSKGVPMYVSPQSKNTFKTNRQQFNIQMARGAWQFSETIVARGLPVTSSGSSRARLFYNPRELDWIDEYNKQFKK</sequence>
<keyword evidence="2" id="KW-1185">Reference proteome</keyword>
<proteinExistence type="predicted"/>
<name>A0A4Y8WQW7_9PORP</name>
<evidence type="ECO:0000313" key="2">
    <source>
        <dbReference type="Proteomes" id="UP000297225"/>
    </source>
</evidence>
<dbReference type="EMBL" id="SPNC01000016">
    <property type="protein sequence ID" value="TFH96613.1"/>
    <property type="molecule type" value="Genomic_DNA"/>
</dbReference>
<evidence type="ECO:0000313" key="1">
    <source>
        <dbReference type="EMBL" id="TFH96613.1"/>
    </source>
</evidence>
<dbReference type="Proteomes" id="UP000297225">
    <property type="component" value="Unassembled WGS sequence"/>
</dbReference>
<dbReference type="STRING" id="1122973.GCA_000379925_01286"/>
<dbReference type="AlphaFoldDB" id="A0A4Y8WQW7"/>
<dbReference type="OrthoDB" id="1010927at2"/>
<accession>A0A4Y8WQW7</accession>
<protein>
    <submittedName>
        <fullName evidence="1">GLPGLI family protein</fullName>
    </submittedName>
</protein>
<reference evidence="1 2" key="1">
    <citation type="submission" date="2019-03" db="EMBL/GenBank/DDBJ databases">
        <title>Porphyromonas levii Isolated from the Uterus of Dairy Cows.</title>
        <authorList>
            <person name="Francis A.M."/>
        </authorList>
    </citation>
    <scope>NUCLEOTIDE SEQUENCE [LARGE SCALE GENOMIC DNA]</scope>
    <source>
        <strain evidence="1 2">AF5678</strain>
    </source>
</reference>
<dbReference type="NCBIfam" id="TIGR01200">
    <property type="entry name" value="GLPGLI"/>
    <property type="match status" value="1"/>
</dbReference>
<gene>
    <name evidence="1" type="ORF">E4P47_02010</name>
</gene>
<comment type="caution">
    <text evidence="1">The sequence shown here is derived from an EMBL/GenBank/DDBJ whole genome shotgun (WGS) entry which is preliminary data.</text>
</comment>